<evidence type="ECO:0000313" key="3">
    <source>
        <dbReference type="Proteomes" id="UP000828390"/>
    </source>
</evidence>
<feature type="region of interest" description="Disordered" evidence="1">
    <location>
        <begin position="1"/>
        <end position="50"/>
    </location>
</feature>
<dbReference type="EMBL" id="JAIWYP010000005">
    <property type="protein sequence ID" value="KAH3818320.1"/>
    <property type="molecule type" value="Genomic_DNA"/>
</dbReference>
<evidence type="ECO:0000313" key="2">
    <source>
        <dbReference type="EMBL" id="KAH3818320.1"/>
    </source>
</evidence>
<reference evidence="2" key="1">
    <citation type="journal article" date="2019" name="bioRxiv">
        <title>The Genome of the Zebra Mussel, Dreissena polymorpha: A Resource for Invasive Species Research.</title>
        <authorList>
            <person name="McCartney M.A."/>
            <person name="Auch B."/>
            <person name="Kono T."/>
            <person name="Mallez S."/>
            <person name="Zhang Y."/>
            <person name="Obille A."/>
            <person name="Becker A."/>
            <person name="Abrahante J.E."/>
            <person name="Garbe J."/>
            <person name="Badalamenti J.P."/>
            <person name="Herman A."/>
            <person name="Mangelson H."/>
            <person name="Liachko I."/>
            <person name="Sullivan S."/>
            <person name="Sone E.D."/>
            <person name="Koren S."/>
            <person name="Silverstein K.A.T."/>
            <person name="Beckman K.B."/>
            <person name="Gohl D.M."/>
        </authorList>
    </citation>
    <scope>NUCLEOTIDE SEQUENCE</scope>
    <source>
        <strain evidence="2">Duluth1</strain>
        <tissue evidence="2">Whole animal</tissue>
    </source>
</reference>
<name>A0A9D4GJN2_DREPO</name>
<feature type="compositionally biased region" description="Polar residues" evidence="1">
    <location>
        <begin position="12"/>
        <end position="50"/>
    </location>
</feature>
<dbReference type="AlphaFoldDB" id="A0A9D4GJN2"/>
<sequence length="66" mass="7209">MSLAAWQRENRSTATKQSGSIYLKVNQSSPSGLKQDVSSPEVKQSRSQAATYHASCHAAWQRNGNS</sequence>
<organism evidence="2 3">
    <name type="scientific">Dreissena polymorpha</name>
    <name type="common">Zebra mussel</name>
    <name type="synonym">Mytilus polymorpha</name>
    <dbReference type="NCBI Taxonomy" id="45954"/>
    <lineage>
        <taxon>Eukaryota</taxon>
        <taxon>Metazoa</taxon>
        <taxon>Spiralia</taxon>
        <taxon>Lophotrochozoa</taxon>
        <taxon>Mollusca</taxon>
        <taxon>Bivalvia</taxon>
        <taxon>Autobranchia</taxon>
        <taxon>Heteroconchia</taxon>
        <taxon>Euheterodonta</taxon>
        <taxon>Imparidentia</taxon>
        <taxon>Neoheterodontei</taxon>
        <taxon>Myida</taxon>
        <taxon>Dreissenoidea</taxon>
        <taxon>Dreissenidae</taxon>
        <taxon>Dreissena</taxon>
    </lineage>
</organism>
<keyword evidence="3" id="KW-1185">Reference proteome</keyword>
<dbReference type="Proteomes" id="UP000828390">
    <property type="component" value="Unassembled WGS sequence"/>
</dbReference>
<gene>
    <name evidence="2" type="ORF">DPMN_119924</name>
</gene>
<proteinExistence type="predicted"/>
<accession>A0A9D4GJN2</accession>
<evidence type="ECO:0000256" key="1">
    <source>
        <dbReference type="SAM" id="MobiDB-lite"/>
    </source>
</evidence>
<reference evidence="2" key="2">
    <citation type="submission" date="2020-11" db="EMBL/GenBank/DDBJ databases">
        <authorList>
            <person name="McCartney M.A."/>
            <person name="Auch B."/>
            <person name="Kono T."/>
            <person name="Mallez S."/>
            <person name="Becker A."/>
            <person name="Gohl D.M."/>
            <person name="Silverstein K.A.T."/>
            <person name="Koren S."/>
            <person name="Bechman K.B."/>
            <person name="Herman A."/>
            <person name="Abrahante J.E."/>
            <person name="Garbe J."/>
        </authorList>
    </citation>
    <scope>NUCLEOTIDE SEQUENCE</scope>
    <source>
        <strain evidence="2">Duluth1</strain>
        <tissue evidence="2">Whole animal</tissue>
    </source>
</reference>
<protein>
    <submittedName>
        <fullName evidence="2">Uncharacterized protein</fullName>
    </submittedName>
</protein>
<comment type="caution">
    <text evidence="2">The sequence shown here is derived from an EMBL/GenBank/DDBJ whole genome shotgun (WGS) entry which is preliminary data.</text>
</comment>